<dbReference type="EMBL" id="FN668639">
    <property type="protein sequence ID" value="CBK20969.2"/>
    <property type="molecule type" value="Genomic_DNA"/>
</dbReference>
<sequence>MIAPQFKEREEYHVTGKKSQSKALQDAIVLLKRISKPLSYKYIIYHLYTCLVERRAYLYHSMEVRTNYSANSLVQFSMSIVCENNGEQFAIPVNILLNPNIINMVKCPDIYLCDDACVTSNEQCPFVDHTNNRIFTSYMYNWNQQHNPNLYTLICDLQREFSHFPPLLRPPLREGPPSGRRLQRESLRRNLQRQNDRDQRVPNVAAVQREELAEGDFDHGVAATPFDSARVRV</sequence>
<name>D8LXH4_BLAHO</name>
<dbReference type="InterPro" id="IPR016135">
    <property type="entry name" value="UBQ-conjugating_enzyme/RWD"/>
</dbReference>
<dbReference type="AlphaFoldDB" id="D8LXH4"/>
<dbReference type="Gene3D" id="3.10.110.10">
    <property type="entry name" value="Ubiquitin Conjugating Enzyme"/>
    <property type="match status" value="1"/>
</dbReference>
<gene>
    <name evidence="1" type="ORF">GSBLH_T00001203001</name>
</gene>
<dbReference type="CDD" id="cd11685">
    <property type="entry name" value="UEV_TSG101-like"/>
    <property type="match status" value="1"/>
</dbReference>
<accession>D8LXH4</accession>
<evidence type="ECO:0000313" key="2">
    <source>
        <dbReference type="Proteomes" id="UP000008312"/>
    </source>
</evidence>
<dbReference type="RefSeq" id="XP_012895017.1">
    <property type="nucleotide sequence ID" value="XM_013039563.1"/>
</dbReference>
<evidence type="ECO:0000313" key="1">
    <source>
        <dbReference type="EMBL" id="CBK20969.2"/>
    </source>
</evidence>
<keyword evidence="2" id="KW-1185">Reference proteome</keyword>
<organism evidence="1">
    <name type="scientific">Blastocystis hominis</name>
    <dbReference type="NCBI Taxonomy" id="12968"/>
    <lineage>
        <taxon>Eukaryota</taxon>
        <taxon>Sar</taxon>
        <taxon>Stramenopiles</taxon>
        <taxon>Bigyra</taxon>
        <taxon>Opalozoa</taxon>
        <taxon>Opalinata</taxon>
        <taxon>Blastocystidae</taxon>
        <taxon>Blastocystis</taxon>
    </lineage>
</organism>
<reference evidence="1" key="1">
    <citation type="submission" date="2010-02" db="EMBL/GenBank/DDBJ databases">
        <title>Sequencing and annotation of the Blastocystis hominis genome.</title>
        <authorList>
            <person name="Wincker P."/>
        </authorList>
    </citation>
    <scope>NUCLEOTIDE SEQUENCE</scope>
    <source>
        <strain evidence="1">Singapore isolate B</strain>
    </source>
</reference>
<protein>
    <submittedName>
        <fullName evidence="1">Uncharacterized protein</fullName>
    </submittedName>
</protein>
<dbReference type="GeneID" id="24918476"/>
<proteinExistence type="predicted"/>
<dbReference type="Proteomes" id="UP000008312">
    <property type="component" value="Unassembled WGS sequence"/>
</dbReference>
<dbReference type="InParanoid" id="D8LXH4"/>